<dbReference type="PANTHER" id="PTHR48111:SF40">
    <property type="entry name" value="PHOSPHATE REGULON TRANSCRIPTIONAL REGULATORY PROTEIN PHOB"/>
    <property type="match status" value="1"/>
</dbReference>
<keyword evidence="1 6" id="KW-0597">Phosphoprotein</keyword>
<dbReference type="GO" id="GO:0000976">
    <property type="term" value="F:transcription cis-regulatory region binding"/>
    <property type="evidence" value="ECO:0007669"/>
    <property type="project" value="TreeGrafter"/>
</dbReference>
<dbReference type="SMART" id="SM00448">
    <property type="entry name" value="REC"/>
    <property type="match status" value="1"/>
</dbReference>
<dbReference type="InParanoid" id="A0A5R8Q862"/>
<keyword evidence="5" id="KW-0804">Transcription</keyword>
<feature type="modified residue" description="4-aspartylphosphate" evidence="6">
    <location>
        <position position="52"/>
    </location>
</feature>
<organism evidence="10 11">
    <name type="scientific">Culicoidibacter larvae</name>
    <dbReference type="NCBI Taxonomy" id="2579976"/>
    <lineage>
        <taxon>Bacteria</taxon>
        <taxon>Bacillati</taxon>
        <taxon>Bacillota</taxon>
        <taxon>Culicoidibacteria</taxon>
        <taxon>Culicoidibacterales</taxon>
        <taxon>Culicoidibacteraceae</taxon>
        <taxon>Culicoidibacter</taxon>
    </lineage>
</organism>
<accession>A0A5R8Q862</accession>
<dbReference type="InterPro" id="IPR039420">
    <property type="entry name" value="WalR-like"/>
</dbReference>
<reference evidence="10 11" key="1">
    <citation type="submission" date="2019-05" db="EMBL/GenBank/DDBJ databases">
        <title>Culicoidintestinum kansasii gen. nov., sp. nov. from the gastrointestinal tract of the biting midge, Culicoides sonorensis.</title>
        <authorList>
            <person name="Neupane S."/>
            <person name="Ghosh A."/>
            <person name="Gunther S."/>
            <person name="Martin K."/>
            <person name="Zurek L."/>
        </authorList>
    </citation>
    <scope>NUCLEOTIDE SEQUENCE [LARGE SCALE GENOMIC DNA]</scope>
    <source>
        <strain evidence="10 11">CS-1</strain>
    </source>
</reference>
<dbReference type="InterPro" id="IPR011006">
    <property type="entry name" value="CheY-like_superfamily"/>
</dbReference>
<dbReference type="GO" id="GO:0006355">
    <property type="term" value="P:regulation of DNA-templated transcription"/>
    <property type="evidence" value="ECO:0007669"/>
    <property type="project" value="InterPro"/>
</dbReference>
<dbReference type="InterPro" id="IPR001867">
    <property type="entry name" value="OmpR/PhoB-type_DNA-bd"/>
</dbReference>
<dbReference type="SMART" id="SM00862">
    <property type="entry name" value="Trans_reg_C"/>
    <property type="match status" value="1"/>
</dbReference>
<keyword evidence="3" id="KW-0805">Transcription regulation</keyword>
<dbReference type="InterPro" id="IPR001789">
    <property type="entry name" value="Sig_transdc_resp-reg_receiver"/>
</dbReference>
<evidence type="ECO:0000313" key="10">
    <source>
        <dbReference type="EMBL" id="TLG71767.1"/>
    </source>
</evidence>
<dbReference type="PROSITE" id="PS50110">
    <property type="entry name" value="RESPONSE_REGULATORY"/>
    <property type="match status" value="1"/>
</dbReference>
<dbReference type="OrthoDB" id="9808843at2"/>
<evidence type="ECO:0000256" key="3">
    <source>
        <dbReference type="ARBA" id="ARBA00023015"/>
    </source>
</evidence>
<dbReference type="GO" id="GO:0032993">
    <property type="term" value="C:protein-DNA complex"/>
    <property type="evidence" value="ECO:0007669"/>
    <property type="project" value="TreeGrafter"/>
</dbReference>
<feature type="domain" description="Response regulatory" evidence="8">
    <location>
        <begin position="3"/>
        <end position="117"/>
    </location>
</feature>
<dbReference type="Proteomes" id="UP000306912">
    <property type="component" value="Unassembled WGS sequence"/>
</dbReference>
<dbReference type="RefSeq" id="WP_138192022.1">
    <property type="nucleotide sequence ID" value="NZ_VBWP01000010.1"/>
</dbReference>
<dbReference type="Pfam" id="PF00072">
    <property type="entry name" value="Response_reg"/>
    <property type="match status" value="1"/>
</dbReference>
<evidence type="ECO:0000313" key="11">
    <source>
        <dbReference type="Proteomes" id="UP000306912"/>
    </source>
</evidence>
<dbReference type="SUPFAM" id="SSF52172">
    <property type="entry name" value="CheY-like"/>
    <property type="match status" value="1"/>
</dbReference>
<keyword evidence="2" id="KW-0902">Two-component regulatory system</keyword>
<evidence type="ECO:0000256" key="2">
    <source>
        <dbReference type="ARBA" id="ARBA00023012"/>
    </source>
</evidence>
<dbReference type="InterPro" id="IPR036388">
    <property type="entry name" value="WH-like_DNA-bd_sf"/>
</dbReference>
<gene>
    <name evidence="10" type="ORF">FEZ08_10185</name>
</gene>
<dbReference type="Gene3D" id="3.40.50.2300">
    <property type="match status" value="1"/>
</dbReference>
<evidence type="ECO:0000259" key="8">
    <source>
        <dbReference type="PROSITE" id="PS50110"/>
    </source>
</evidence>
<dbReference type="Pfam" id="PF00486">
    <property type="entry name" value="Trans_reg_C"/>
    <property type="match status" value="1"/>
</dbReference>
<protein>
    <submittedName>
        <fullName evidence="10">Response regulator transcription factor</fullName>
    </submittedName>
</protein>
<dbReference type="Gene3D" id="1.10.10.10">
    <property type="entry name" value="Winged helix-like DNA-binding domain superfamily/Winged helix DNA-binding domain"/>
    <property type="match status" value="1"/>
</dbReference>
<dbReference type="CDD" id="cd00156">
    <property type="entry name" value="REC"/>
    <property type="match status" value="1"/>
</dbReference>
<dbReference type="AlphaFoldDB" id="A0A5R8Q862"/>
<evidence type="ECO:0000256" key="4">
    <source>
        <dbReference type="ARBA" id="ARBA00023125"/>
    </source>
</evidence>
<feature type="DNA-binding region" description="OmpR/PhoB-type" evidence="7">
    <location>
        <begin position="126"/>
        <end position="223"/>
    </location>
</feature>
<dbReference type="EMBL" id="VBWP01000010">
    <property type="protein sequence ID" value="TLG71767.1"/>
    <property type="molecule type" value="Genomic_DNA"/>
</dbReference>
<dbReference type="PROSITE" id="PS51755">
    <property type="entry name" value="OMPR_PHOB"/>
    <property type="match status" value="1"/>
</dbReference>
<sequence length="223" mass="26254">MKRILHVEDNEQYREFIAGVLKHEGYEVISSDNAMDGIKLFELGNYDLVITDLKMKNVDGLQFFSFLRRIDPEVKVIVLTGSNRDADEVAGLEMMVNDYIKKPVSVEVLLTRIARVISENRVLRVDTELYSEPENLRIDIQKRKVYKDDELVVLTSKEYELLVYLMRNKGRVITREELLKEVWRQSEDELDIRNVDTYIKRLRTKLVLSTIYSVRSVGYEWVE</sequence>
<evidence type="ECO:0000256" key="7">
    <source>
        <dbReference type="PROSITE-ProRule" id="PRU01091"/>
    </source>
</evidence>
<evidence type="ECO:0000256" key="6">
    <source>
        <dbReference type="PROSITE-ProRule" id="PRU00169"/>
    </source>
</evidence>
<keyword evidence="4 7" id="KW-0238">DNA-binding</keyword>
<feature type="domain" description="OmpR/PhoB-type" evidence="9">
    <location>
        <begin position="126"/>
        <end position="223"/>
    </location>
</feature>
<dbReference type="GO" id="GO:0005829">
    <property type="term" value="C:cytosol"/>
    <property type="evidence" value="ECO:0007669"/>
    <property type="project" value="TreeGrafter"/>
</dbReference>
<name>A0A5R8Q862_9FIRM</name>
<dbReference type="CDD" id="cd00383">
    <property type="entry name" value="trans_reg_C"/>
    <property type="match status" value="1"/>
</dbReference>
<evidence type="ECO:0000256" key="1">
    <source>
        <dbReference type="ARBA" id="ARBA00022553"/>
    </source>
</evidence>
<dbReference type="PANTHER" id="PTHR48111">
    <property type="entry name" value="REGULATOR OF RPOS"/>
    <property type="match status" value="1"/>
</dbReference>
<proteinExistence type="predicted"/>
<evidence type="ECO:0000256" key="5">
    <source>
        <dbReference type="ARBA" id="ARBA00023163"/>
    </source>
</evidence>
<dbReference type="GO" id="GO:0000156">
    <property type="term" value="F:phosphorelay response regulator activity"/>
    <property type="evidence" value="ECO:0007669"/>
    <property type="project" value="TreeGrafter"/>
</dbReference>
<keyword evidence="11" id="KW-1185">Reference proteome</keyword>
<comment type="caution">
    <text evidence="10">The sequence shown here is derived from an EMBL/GenBank/DDBJ whole genome shotgun (WGS) entry which is preliminary data.</text>
</comment>
<evidence type="ECO:0000259" key="9">
    <source>
        <dbReference type="PROSITE" id="PS51755"/>
    </source>
</evidence>